<dbReference type="EMBL" id="JAABLQ010000001">
    <property type="protein sequence ID" value="NBN76796.1"/>
    <property type="molecule type" value="Genomic_DNA"/>
</dbReference>
<evidence type="ECO:0000313" key="7">
    <source>
        <dbReference type="Proteomes" id="UP000586722"/>
    </source>
</evidence>
<dbReference type="PANTHER" id="PTHR38777">
    <property type="entry name" value="FELS-2 PROPHAGE PROTEIN"/>
    <property type="match status" value="1"/>
</dbReference>
<accession>A0A7X5EZ64</accession>
<evidence type="ECO:0000313" key="6">
    <source>
        <dbReference type="EMBL" id="NBN76796.1"/>
    </source>
</evidence>
<evidence type="ECO:0000256" key="4">
    <source>
        <dbReference type="PROSITE-ProRule" id="PRU00510"/>
    </source>
</evidence>
<reference evidence="7" key="1">
    <citation type="submission" date="2020-01" db="EMBL/GenBank/DDBJ databases">
        <authorList>
            <person name="Fang Y."/>
            <person name="Sun R."/>
            <person name="Nie L."/>
            <person name="He J."/>
            <person name="Hao L."/>
            <person name="Wang L."/>
            <person name="Su S."/>
            <person name="Lv E."/>
            <person name="Zhang Z."/>
            <person name="Xie R."/>
            <person name="Liu H."/>
        </authorList>
    </citation>
    <scope>NUCLEOTIDE SEQUENCE [LARGE SCALE GENOMIC DNA]</scope>
    <source>
        <strain evidence="7">XCT-53</strain>
    </source>
</reference>
<keyword evidence="1" id="KW-0479">Metal-binding</keyword>
<keyword evidence="3" id="KW-0862">Zinc</keyword>
<dbReference type="InterPro" id="IPR000962">
    <property type="entry name" value="Znf_DskA_TraR"/>
</dbReference>
<evidence type="ECO:0000256" key="1">
    <source>
        <dbReference type="ARBA" id="ARBA00022723"/>
    </source>
</evidence>
<dbReference type="AlphaFoldDB" id="A0A7X5EZ64"/>
<dbReference type="GO" id="GO:0008270">
    <property type="term" value="F:zinc ion binding"/>
    <property type="evidence" value="ECO:0007669"/>
    <property type="project" value="UniProtKB-KW"/>
</dbReference>
<dbReference type="GO" id="GO:1900378">
    <property type="term" value="P:positive regulation of secondary metabolite biosynthetic process"/>
    <property type="evidence" value="ECO:0007669"/>
    <property type="project" value="TreeGrafter"/>
</dbReference>
<proteinExistence type="predicted"/>
<dbReference type="Pfam" id="PF01258">
    <property type="entry name" value="zf-dskA_traR"/>
    <property type="match status" value="1"/>
</dbReference>
<feature type="zinc finger region" description="dksA C4-type" evidence="4">
    <location>
        <begin position="37"/>
        <end position="61"/>
    </location>
</feature>
<dbReference type="PANTHER" id="PTHR38777:SF1">
    <property type="entry name" value="DNAK SUPPRESSOR PROTEIN"/>
    <property type="match status" value="1"/>
</dbReference>
<name>A0A7X5EZ64_9HYPH</name>
<protein>
    <submittedName>
        <fullName evidence="6">TraR/DksA family transcriptional regulator</fullName>
    </submittedName>
</protein>
<evidence type="ECO:0000259" key="5">
    <source>
        <dbReference type="Pfam" id="PF01258"/>
    </source>
</evidence>
<evidence type="ECO:0000256" key="2">
    <source>
        <dbReference type="ARBA" id="ARBA00022771"/>
    </source>
</evidence>
<gene>
    <name evidence="6" type="ORF">GWI72_00775</name>
</gene>
<keyword evidence="2" id="KW-0863">Zinc-finger</keyword>
<comment type="caution">
    <text evidence="6">The sequence shown here is derived from an EMBL/GenBank/DDBJ whole genome shotgun (WGS) entry which is preliminary data.</text>
</comment>
<evidence type="ECO:0000256" key="3">
    <source>
        <dbReference type="ARBA" id="ARBA00022833"/>
    </source>
</evidence>
<dbReference type="PROSITE" id="PS51128">
    <property type="entry name" value="ZF_DKSA_2"/>
    <property type="match status" value="1"/>
</dbReference>
<dbReference type="Gene3D" id="1.20.120.910">
    <property type="entry name" value="DksA, coiled-coil domain"/>
    <property type="match status" value="1"/>
</dbReference>
<feature type="domain" description="Zinc finger DksA/TraR C4-type" evidence="5">
    <location>
        <begin position="33"/>
        <end position="67"/>
    </location>
</feature>
<sequence length="72" mass="7815">MLNEYALELAQLRADQERDATISAAVANMRCSGSDDCADCGCTIPAARRAAYPAATRCVACQEQVEREVYAR</sequence>
<keyword evidence="7" id="KW-1185">Reference proteome</keyword>
<dbReference type="RefSeq" id="WP_161707535.1">
    <property type="nucleotide sequence ID" value="NZ_JAABLQ010000001.1"/>
</dbReference>
<dbReference type="Proteomes" id="UP000586722">
    <property type="component" value="Unassembled WGS sequence"/>
</dbReference>
<organism evidence="6 7">
    <name type="scientific">Pannonibacter tanglangensis</name>
    <dbReference type="NCBI Taxonomy" id="2750084"/>
    <lineage>
        <taxon>Bacteria</taxon>
        <taxon>Pseudomonadati</taxon>
        <taxon>Pseudomonadota</taxon>
        <taxon>Alphaproteobacteria</taxon>
        <taxon>Hyphomicrobiales</taxon>
        <taxon>Stappiaceae</taxon>
        <taxon>Pannonibacter</taxon>
    </lineage>
</organism>
<dbReference type="SUPFAM" id="SSF57716">
    <property type="entry name" value="Glucocorticoid receptor-like (DNA-binding domain)"/>
    <property type="match status" value="1"/>
</dbReference>